<evidence type="ECO:0000256" key="6">
    <source>
        <dbReference type="ARBA" id="ARBA00022777"/>
    </source>
</evidence>
<evidence type="ECO:0000256" key="9">
    <source>
        <dbReference type="SAM" id="Phobius"/>
    </source>
</evidence>
<dbReference type="RefSeq" id="WP_149265233.1">
    <property type="nucleotide sequence ID" value="NZ_VFJB01000001.1"/>
</dbReference>
<evidence type="ECO:0000313" key="11">
    <source>
        <dbReference type="EMBL" id="KAA0259412.1"/>
    </source>
</evidence>
<comment type="catalytic activity">
    <reaction evidence="1">
        <text>ATP + protein L-histidine = ADP + protein N-phospho-L-histidine.</text>
        <dbReference type="EC" id="2.7.13.3"/>
    </reaction>
</comment>
<feature type="domain" description="Histidine kinase" evidence="10">
    <location>
        <begin position="375"/>
        <end position="561"/>
    </location>
</feature>
<evidence type="ECO:0000256" key="1">
    <source>
        <dbReference type="ARBA" id="ARBA00000085"/>
    </source>
</evidence>
<keyword evidence="9" id="KW-1133">Transmembrane helix</keyword>
<dbReference type="SMART" id="SM00387">
    <property type="entry name" value="HATPase_c"/>
    <property type="match status" value="1"/>
</dbReference>
<keyword evidence="9" id="KW-0472">Membrane</keyword>
<dbReference type="OrthoDB" id="9781904at2"/>
<feature type="transmembrane region" description="Helical" evidence="9">
    <location>
        <begin position="12"/>
        <end position="35"/>
    </location>
</feature>
<sequence length="563" mass="66110">MKKLSGLFKKHYILIVVLVLSLYITVNIINLFIFYKILNNNILTLSSFIKTFSNTFEKDVNKKLDYIVWLYEDIKTFIEKNDSFSASLLVNYIKHKHHDSNVDVALISNKGVIYDTTFKSELGLNLWELEDARKALIDVKNSGRFRIDFPVLDITHQFFHLYLLDYLPGKGMYLQLSYKLDLLNELKDNFGFLGQLDDIRYYLNVVYFFEQNDFKVYSLGNKKVDKNQLEKLEGLYKENKSELIEKGVYFFNFYKILNFNINKGTPYGIAYVLKITLLSNKNLLFFIIIINLLVLITYYLIYRYYYKKINKTIINPIRNLANFINKSSPVLDSDFEVKIDEIHKLKSAYISHLENIRLRDFVGELIKVQDKEREKIAREIHDTVLQELNYVLIQLKRKNENDLAEMVKSVNSQLRSIIADNFLSTIKMLGFEKLLLQMVDEYERKYSEFSFNVNIEKTTKKIEIDNFIASNIIRVVQEIINNAITHSRGDKIDIQVEYNGDLLKLIVSDNGKGFDAEKEFAKKGHFGLVTIRERIYLLKGLLNIVSNEKGTIYFIDIPIQNKK</sequence>
<dbReference type="InterPro" id="IPR005467">
    <property type="entry name" value="His_kinase_dom"/>
</dbReference>
<dbReference type="EC" id="2.7.13.3" evidence="2"/>
<accession>A0A5A8F930</accession>
<evidence type="ECO:0000256" key="4">
    <source>
        <dbReference type="ARBA" id="ARBA00022679"/>
    </source>
</evidence>
<dbReference type="Proteomes" id="UP000322876">
    <property type="component" value="Unassembled WGS sequence"/>
</dbReference>
<keyword evidence="4" id="KW-0808">Transferase</keyword>
<dbReference type="Gene3D" id="1.20.5.1930">
    <property type="match status" value="1"/>
</dbReference>
<dbReference type="Pfam" id="PF07730">
    <property type="entry name" value="HisKA_3"/>
    <property type="match status" value="1"/>
</dbReference>
<organism evidence="11 12">
    <name type="scientific">Deferribacter autotrophicus</name>
    <dbReference type="NCBI Taxonomy" id="500465"/>
    <lineage>
        <taxon>Bacteria</taxon>
        <taxon>Pseudomonadati</taxon>
        <taxon>Deferribacterota</taxon>
        <taxon>Deferribacteres</taxon>
        <taxon>Deferribacterales</taxon>
        <taxon>Deferribacteraceae</taxon>
        <taxon>Deferribacter</taxon>
    </lineage>
</organism>
<feature type="transmembrane region" description="Helical" evidence="9">
    <location>
        <begin position="283"/>
        <end position="301"/>
    </location>
</feature>
<proteinExistence type="predicted"/>
<dbReference type="InterPro" id="IPR050482">
    <property type="entry name" value="Sensor_HK_TwoCompSys"/>
</dbReference>
<dbReference type="EMBL" id="VFJB01000001">
    <property type="protein sequence ID" value="KAA0259412.1"/>
    <property type="molecule type" value="Genomic_DNA"/>
</dbReference>
<dbReference type="PANTHER" id="PTHR24421">
    <property type="entry name" value="NITRATE/NITRITE SENSOR PROTEIN NARX-RELATED"/>
    <property type="match status" value="1"/>
</dbReference>
<evidence type="ECO:0000256" key="5">
    <source>
        <dbReference type="ARBA" id="ARBA00022741"/>
    </source>
</evidence>
<comment type="caution">
    <text evidence="11">The sequence shown here is derived from an EMBL/GenBank/DDBJ whole genome shotgun (WGS) entry which is preliminary data.</text>
</comment>
<evidence type="ECO:0000256" key="7">
    <source>
        <dbReference type="ARBA" id="ARBA00022840"/>
    </source>
</evidence>
<evidence type="ECO:0000256" key="3">
    <source>
        <dbReference type="ARBA" id="ARBA00022553"/>
    </source>
</evidence>
<keyword evidence="5" id="KW-0547">Nucleotide-binding</keyword>
<dbReference type="GO" id="GO:0000155">
    <property type="term" value="F:phosphorelay sensor kinase activity"/>
    <property type="evidence" value="ECO:0007669"/>
    <property type="project" value="InterPro"/>
</dbReference>
<keyword evidence="12" id="KW-1185">Reference proteome</keyword>
<dbReference type="InterPro" id="IPR003594">
    <property type="entry name" value="HATPase_dom"/>
</dbReference>
<dbReference type="Gene3D" id="3.30.565.10">
    <property type="entry name" value="Histidine kinase-like ATPase, C-terminal domain"/>
    <property type="match status" value="1"/>
</dbReference>
<dbReference type="GO" id="GO:0005524">
    <property type="term" value="F:ATP binding"/>
    <property type="evidence" value="ECO:0007669"/>
    <property type="project" value="UniProtKB-KW"/>
</dbReference>
<evidence type="ECO:0000256" key="2">
    <source>
        <dbReference type="ARBA" id="ARBA00012438"/>
    </source>
</evidence>
<keyword evidence="3" id="KW-0597">Phosphoprotein</keyword>
<dbReference type="PROSITE" id="PS50109">
    <property type="entry name" value="HIS_KIN"/>
    <property type="match status" value="1"/>
</dbReference>
<gene>
    <name evidence="11" type="ORF">FHQ18_00605</name>
</gene>
<dbReference type="Pfam" id="PF02518">
    <property type="entry name" value="HATPase_c"/>
    <property type="match status" value="1"/>
</dbReference>
<evidence type="ECO:0000259" key="10">
    <source>
        <dbReference type="PROSITE" id="PS50109"/>
    </source>
</evidence>
<keyword evidence="8" id="KW-0902">Two-component regulatory system</keyword>
<dbReference type="AlphaFoldDB" id="A0A5A8F930"/>
<reference evidence="11 12" key="1">
    <citation type="submission" date="2019-06" db="EMBL/GenBank/DDBJ databases">
        <title>Genomic insights into carbon and energy metabolism of Deferribacter autotrophicus revealed new metabolic traits in the phylum Deferribacteres.</title>
        <authorList>
            <person name="Slobodkin A.I."/>
            <person name="Slobodkina G.B."/>
            <person name="Allioux M."/>
            <person name="Alain K."/>
            <person name="Jebbar M."/>
            <person name="Shadrin V."/>
            <person name="Kublanov I.V."/>
            <person name="Toshchakov S.V."/>
            <person name="Bonch-Osmolovskaya E.A."/>
        </authorList>
    </citation>
    <scope>NUCLEOTIDE SEQUENCE [LARGE SCALE GENOMIC DNA]</scope>
    <source>
        <strain evidence="11 12">SL50</strain>
    </source>
</reference>
<dbReference type="GO" id="GO:0016020">
    <property type="term" value="C:membrane"/>
    <property type="evidence" value="ECO:0007669"/>
    <property type="project" value="InterPro"/>
</dbReference>
<dbReference type="GO" id="GO:0046983">
    <property type="term" value="F:protein dimerization activity"/>
    <property type="evidence" value="ECO:0007669"/>
    <property type="project" value="InterPro"/>
</dbReference>
<dbReference type="SUPFAM" id="SSF55874">
    <property type="entry name" value="ATPase domain of HSP90 chaperone/DNA topoisomerase II/histidine kinase"/>
    <property type="match status" value="1"/>
</dbReference>
<protein>
    <recommendedName>
        <fullName evidence="2">histidine kinase</fullName>
        <ecNumber evidence="2">2.7.13.3</ecNumber>
    </recommendedName>
</protein>
<evidence type="ECO:0000256" key="8">
    <source>
        <dbReference type="ARBA" id="ARBA00023012"/>
    </source>
</evidence>
<evidence type="ECO:0000313" key="12">
    <source>
        <dbReference type="Proteomes" id="UP000322876"/>
    </source>
</evidence>
<dbReference type="CDD" id="cd16917">
    <property type="entry name" value="HATPase_UhpB-NarQ-NarX-like"/>
    <property type="match status" value="1"/>
</dbReference>
<dbReference type="PANTHER" id="PTHR24421:SF10">
    <property type="entry name" value="NITRATE_NITRITE SENSOR PROTEIN NARQ"/>
    <property type="match status" value="1"/>
</dbReference>
<keyword evidence="9" id="KW-0812">Transmembrane</keyword>
<dbReference type="InterPro" id="IPR011712">
    <property type="entry name" value="Sig_transdc_His_kin_sub3_dim/P"/>
</dbReference>
<keyword evidence="6" id="KW-0418">Kinase</keyword>
<dbReference type="InterPro" id="IPR036890">
    <property type="entry name" value="HATPase_C_sf"/>
</dbReference>
<name>A0A5A8F930_9BACT</name>
<keyword evidence="7" id="KW-0067">ATP-binding</keyword>